<sequence length="667" mass="70815">MTHEGLDFLVGAITMRNIPVVGKFLTVFALFGVCAILIAAYSAIQIKSIDGSYSDLIARDSAAALNLALANKELLNGRAALADMMIAFTEQGNAAAEAEVKATRDKFMVSMDGAIANIPEDNRLRVLKDDVTTLYNVTCKNAWHLGRTASTVDEALASQKAFGTECQPVFAKIGAKLTQIATDISDRSAKQSDDLSDISQRTALITVAAVVLGFITVVVIGYFAISSWLVTPIRGLVGTMQTLAEGNLSVKVEGTDRRDEVGTMAKAVEVFKDNELKARRLEADAAQVRNQSEAERQRTAEIDRRRAAEMAEATSGLAEGLKHMANGDLSYQLKTPFSAEFESLRADFNIAVNQLSKTLLSVADVTATIDNGSRELSSSASDLSQRTETQAASLEETAAALDQITSNVSNSTRRTEEARIVAVEANRSAQTSGQVVATAVDAMKRIESSSSQISNIIGVIDEIAFQTNLLALNAGVEAARAGEAGKGFAVVAQEVRELAQRSAQAAKEIKELIRNSADEVQNGVKLVTATGDALKIIESHVIAINTQLDAIATSAREQSVGLAEVNSAVNQMDQVTQHNAAMVERATASSASLAGDAEKLRQIVGQFKLDGAMASTSTARTAYKPSAPVRVADNAQPRPSPARRMIGQVAAALGVSTASKDQTWGEF</sequence>
<keyword evidence="5" id="KW-0175">Coiled coil</keyword>
<keyword evidence="4" id="KW-0807">Transducer</keyword>
<protein>
    <submittedName>
        <fullName evidence="10">HAMP domain-containing protein</fullName>
    </submittedName>
</protein>
<feature type="region of interest" description="Disordered" evidence="6">
    <location>
        <begin position="373"/>
        <end position="392"/>
    </location>
</feature>
<dbReference type="CDD" id="cd06225">
    <property type="entry name" value="HAMP"/>
    <property type="match status" value="1"/>
</dbReference>
<dbReference type="SMART" id="SM00304">
    <property type="entry name" value="HAMP"/>
    <property type="match status" value="2"/>
</dbReference>
<evidence type="ECO:0000256" key="3">
    <source>
        <dbReference type="ARBA" id="ARBA00029447"/>
    </source>
</evidence>
<evidence type="ECO:0000259" key="8">
    <source>
        <dbReference type="PROSITE" id="PS50111"/>
    </source>
</evidence>
<keyword evidence="2" id="KW-0145">Chemotaxis</keyword>
<evidence type="ECO:0000313" key="10">
    <source>
        <dbReference type="EMBL" id="NTC28680.1"/>
    </source>
</evidence>
<comment type="subcellular location">
    <subcellularLocation>
        <location evidence="1">Membrane</location>
    </subcellularLocation>
</comment>
<dbReference type="AlphaFoldDB" id="A0AA44F414"/>
<evidence type="ECO:0000256" key="1">
    <source>
        <dbReference type="ARBA" id="ARBA00004370"/>
    </source>
</evidence>
<dbReference type="PROSITE" id="PS50885">
    <property type="entry name" value="HAMP"/>
    <property type="match status" value="2"/>
</dbReference>
<keyword evidence="7" id="KW-0472">Membrane</keyword>
<evidence type="ECO:0000259" key="9">
    <source>
        <dbReference type="PROSITE" id="PS50885"/>
    </source>
</evidence>
<organism evidence="10 11">
    <name type="scientific">Agrobacterium tumefaciens</name>
    <dbReference type="NCBI Taxonomy" id="358"/>
    <lineage>
        <taxon>Bacteria</taxon>
        <taxon>Pseudomonadati</taxon>
        <taxon>Pseudomonadota</taxon>
        <taxon>Alphaproteobacteria</taxon>
        <taxon>Hyphomicrobiales</taxon>
        <taxon>Rhizobiaceae</taxon>
        <taxon>Rhizobium/Agrobacterium group</taxon>
        <taxon>Agrobacterium</taxon>
        <taxon>Agrobacterium tumefaciens complex</taxon>
    </lineage>
</organism>
<dbReference type="SMART" id="SM00283">
    <property type="entry name" value="MA"/>
    <property type="match status" value="1"/>
</dbReference>
<feature type="domain" description="HAMP" evidence="9">
    <location>
        <begin position="227"/>
        <end position="280"/>
    </location>
</feature>
<evidence type="ECO:0000313" key="11">
    <source>
        <dbReference type="Proteomes" id="UP000702952"/>
    </source>
</evidence>
<dbReference type="FunFam" id="1.10.287.950:FF:000001">
    <property type="entry name" value="Methyl-accepting chemotaxis sensory transducer"/>
    <property type="match status" value="1"/>
</dbReference>
<keyword evidence="7" id="KW-0812">Transmembrane</keyword>
<comment type="caution">
    <text evidence="10">The sequence shown here is derived from an EMBL/GenBank/DDBJ whole genome shotgun (WGS) entry which is preliminary data.</text>
</comment>
<proteinExistence type="inferred from homology"/>
<dbReference type="Gene3D" id="1.10.287.950">
    <property type="entry name" value="Methyl-accepting chemotaxis protein"/>
    <property type="match status" value="1"/>
</dbReference>
<name>A0AA44F414_AGRTU</name>
<dbReference type="InterPro" id="IPR051310">
    <property type="entry name" value="MCP_chemotaxis"/>
</dbReference>
<feature type="domain" description="Methyl-accepting transducer" evidence="8">
    <location>
        <begin position="365"/>
        <end position="594"/>
    </location>
</feature>
<feature type="compositionally biased region" description="Low complexity" evidence="6">
    <location>
        <begin position="374"/>
        <end position="384"/>
    </location>
</feature>
<dbReference type="Pfam" id="PF00015">
    <property type="entry name" value="MCPsignal"/>
    <property type="match status" value="1"/>
</dbReference>
<dbReference type="SUPFAM" id="SSF158472">
    <property type="entry name" value="HAMP domain-like"/>
    <property type="match status" value="1"/>
</dbReference>
<reference evidence="10" key="1">
    <citation type="journal article" date="2020" name="Science">
        <title>Unexpected conservation and global transmission of agrobacterial virulence plasmids.</title>
        <authorList>
            <person name="Weisberg A.J."/>
            <person name="Davis E.W. 2nd"/>
            <person name="Tabima J."/>
            <person name="Belcher M.S."/>
            <person name="Miller M."/>
            <person name="Kuo C.H."/>
            <person name="Loper J.E."/>
            <person name="Grunwald N.J."/>
            <person name="Putnam M.L."/>
            <person name="Chang J.H."/>
        </authorList>
    </citation>
    <scope>NUCLEOTIDE SEQUENCE</scope>
    <source>
        <strain evidence="10">17-1853-1a</strain>
    </source>
</reference>
<dbReference type="Gene3D" id="6.10.340.10">
    <property type="match status" value="1"/>
</dbReference>
<dbReference type="Pfam" id="PF00672">
    <property type="entry name" value="HAMP"/>
    <property type="match status" value="1"/>
</dbReference>
<evidence type="ECO:0000256" key="6">
    <source>
        <dbReference type="SAM" id="MobiDB-lite"/>
    </source>
</evidence>
<dbReference type="CDD" id="cd11386">
    <property type="entry name" value="MCP_signal"/>
    <property type="match status" value="1"/>
</dbReference>
<evidence type="ECO:0000256" key="7">
    <source>
        <dbReference type="SAM" id="Phobius"/>
    </source>
</evidence>
<feature type="transmembrane region" description="Helical" evidence="7">
    <location>
        <begin position="203"/>
        <end position="225"/>
    </location>
</feature>
<dbReference type="Proteomes" id="UP000702952">
    <property type="component" value="Unassembled WGS sequence"/>
</dbReference>
<evidence type="ECO:0000256" key="2">
    <source>
        <dbReference type="ARBA" id="ARBA00022500"/>
    </source>
</evidence>
<dbReference type="InterPro" id="IPR004089">
    <property type="entry name" value="MCPsignal_dom"/>
</dbReference>
<gene>
    <name evidence="10" type="ORF">G6M46_10955</name>
</gene>
<dbReference type="PROSITE" id="PS50111">
    <property type="entry name" value="CHEMOTAXIS_TRANSDUC_2"/>
    <property type="match status" value="1"/>
</dbReference>
<accession>A0AA44F414</accession>
<dbReference type="GO" id="GO:0006935">
    <property type="term" value="P:chemotaxis"/>
    <property type="evidence" value="ECO:0007669"/>
    <property type="project" value="UniProtKB-KW"/>
</dbReference>
<feature type="transmembrane region" description="Helical" evidence="7">
    <location>
        <begin position="20"/>
        <end position="44"/>
    </location>
</feature>
<feature type="domain" description="HAMP" evidence="9">
    <location>
        <begin position="317"/>
        <end position="360"/>
    </location>
</feature>
<evidence type="ECO:0000256" key="4">
    <source>
        <dbReference type="PROSITE-ProRule" id="PRU00284"/>
    </source>
</evidence>
<dbReference type="PANTHER" id="PTHR43531">
    <property type="entry name" value="PROTEIN ICFG"/>
    <property type="match status" value="1"/>
</dbReference>
<dbReference type="SUPFAM" id="SSF58104">
    <property type="entry name" value="Methyl-accepting chemotaxis protein (MCP) signaling domain"/>
    <property type="match status" value="1"/>
</dbReference>
<dbReference type="EMBL" id="JAAMAY010000016">
    <property type="protein sequence ID" value="NTC28680.1"/>
    <property type="molecule type" value="Genomic_DNA"/>
</dbReference>
<keyword evidence="7" id="KW-1133">Transmembrane helix</keyword>
<dbReference type="GO" id="GO:0007165">
    <property type="term" value="P:signal transduction"/>
    <property type="evidence" value="ECO:0007669"/>
    <property type="project" value="UniProtKB-KW"/>
</dbReference>
<evidence type="ECO:0000256" key="5">
    <source>
        <dbReference type="SAM" id="Coils"/>
    </source>
</evidence>
<dbReference type="InterPro" id="IPR003660">
    <property type="entry name" value="HAMP_dom"/>
</dbReference>
<comment type="similarity">
    <text evidence="3">Belongs to the methyl-accepting chemotaxis (MCP) protein family.</text>
</comment>
<dbReference type="PANTHER" id="PTHR43531:SF11">
    <property type="entry name" value="METHYL-ACCEPTING CHEMOTAXIS PROTEIN 3"/>
    <property type="match status" value="1"/>
</dbReference>
<dbReference type="GO" id="GO:0016020">
    <property type="term" value="C:membrane"/>
    <property type="evidence" value="ECO:0007669"/>
    <property type="project" value="UniProtKB-SubCell"/>
</dbReference>
<feature type="coiled-coil region" evidence="5">
    <location>
        <begin position="271"/>
        <end position="298"/>
    </location>
</feature>